<comment type="caution">
    <text evidence="2">The sequence shown here is derived from an EMBL/GenBank/DDBJ whole genome shotgun (WGS) entry which is preliminary data.</text>
</comment>
<proteinExistence type="predicted"/>
<feature type="transmembrane region" description="Helical" evidence="1">
    <location>
        <begin position="33"/>
        <end position="51"/>
    </location>
</feature>
<name>A0ABS2WCC4_9GAMM</name>
<evidence type="ECO:0000256" key="1">
    <source>
        <dbReference type="SAM" id="Phobius"/>
    </source>
</evidence>
<evidence type="ECO:0000313" key="2">
    <source>
        <dbReference type="EMBL" id="MBN0989241.1"/>
    </source>
</evidence>
<dbReference type="Proteomes" id="UP000760472">
    <property type="component" value="Unassembled WGS sequence"/>
</dbReference>
<gene>
    <name evidence="2" type="ORF">JW498_17870</name>
</gene>
<organism evidence="2 3">
    <name type="scientific">Amphritea pacifica</name>
    <dbReference type="NCBI Taxonomy" id="2811233"/>
    <lineage>
        <taxon>Bacteria</taxon>
        <taxon>Pseudomonadati</taxon>
        <taxon>Pseudomonadota</taxon>
        <taxon>Gammaproteobacteria</taxon>
        <taxon>Oceanospirillales</taxon>
        <taxon>Oceanospirillaceae</taxon>
        <taxon>Amphritea</taxon>
    </lineage>
</organism>
<reference evidence="2 3" key="1">
    <citation type="submission" date="2021-02" db="EMBL/GenBank/DDBJ databases">
        <title>A novel species of genus Amphritea isolated from a fishpond in China.</title>
        <authorList>
            <person name="Lu H."/>
        </authorList>
    </citation>
    <scope>NUCLEOTIDE SEQUENCE [LARGE SCALE GENOMIC DNA]</scope>
    <source>
        <strain evidence="2 3">RP18W</strain>
    </source>
</reference>
<keyword evidence="1" id="KW-0472">Membrane</keyword>
<protein>
    <submittedName>
        <fullName evidence="2">Uncharacterized protein</fullName>
    </submittedName>
</protein>
<keyword evidence="3" id="KW-1185">Reference proteome</keyword>
<evidence type="ECO:0000313" key="3">
    <source>
        <dbReference type="Proteomes" id="UP000760472"/>
    </source>
</evidence>
<sequence length="97" mass="11535">MNHSVLKDLSFSKASEYNEKMARLNKNLNRLKYQLLLAYLLLAFTLFAMITFPYLPVYAFVIIFIFPILSVSRHIKHYEHAIQALKESVEDFNFYMH</sequence>
<keyword evidence="1" id="KW-0812">Transmembrane</keyword>
<dbReference type="EMBL" id="JAFFZP010000035">
    <property type="protein sequence ID" value="MBN0989241.1"/>
    <property type="molecule type" value="Genomic_DNA"/>
</dbReference>
<keyword evidence="1" id="KW-1133">Transmembrane helix</keyword>
<dbReference type="RefSeq" id="WP_205214211.1">
    <property type="nucleotide sequence ID" value="NZ_JAFFZP010000035.1"/>
</dbReference>
<accession>A0ABS2WCC4</accession>